<name>A0A9X2W5Y7_9ENTR</name>
<proteinExistence type="predicted"/>
<sequence length="484" mass="50909">MPVNDFKAFATGEFANVLSQPEYEALEAKDTGFQAGIARSEELNKVWRQASTIASVVASFMANKSGNDVLDNGNLDTLQATLLKALLNNSTSQLDSRYLKVASNLSELTNASTARTNLGLKGAAVLDVGTAAGTVAAGNDSRIVNALQKGNNLADVTSGATALANLGGVSTSRNINGHSLSADINVTSQDILNGQAIELGANQNLDTYKTAGIYFQPANANASAALRYPENNAGTLLIYKNAGITQIYIVYNSSRVYIRSQYSTGAWTPWTPQDCFPVGAPIAWPSDTPPAGYALMQGQSFDKTTYPLLALAYPSGVIPDMRGWMIKGKPATGRAVLSQEMDGIKSHTHAASASSTDLGTKTSSAFDYGTKTSSTFDYGTKTTSTTGAHTHKVPTWKDSGGSGTYVDRNSFSSTNHYEAVVDTVASGNHTHTIAIGAHNHTVGIGSHSHTVAMGAHGHTINISAVGNAENTVKNIVFNYIVRLA</sequence>
<dbReference type="Gene3D" id="3.90.1340.10">
    <property type="entry name" value="Phage tail collar domain"/>
    <property type="match status" value="1"/>
</dbReference>
<dbReference type="Pfam" id="PF07484">
    <property type="entry name" value="Collar"/>
    <property type="match status" value="1"/>
</dbReference>
<dbReference type="PANTHER" id="PTHR35191">
    <property type="entry name" value="PROPHAGE SIDE TAIL FIBER PROTEIN HOMOLOG STFQ-RELATED"/>
    <property type="match status" value="1"/>
</dbReference>
<protein>
    <submittedName>
        <fullName evidence="2">Tail fiber protein</fullName>
    </submittedName>
</protein>
<dbReference type="InterPro" id="IPR037053">
    <property type="entry name" value="Phage_tail_collar_dom_sf"/>
</dbReference>
<dbReference type="PANTHER" id="PTHR35191:SF1">
    <property type="entry name" value="PROPHAGE SIDE TAIL FIBER PROTEIN HOMOLOG STFQ-RELATED"/>
    <property type="match status" value="1"/>
</dbReference>
<evidence type="ECO:0000313" key="3">
    <source>
        <dbReference type="Proteomes" id="UP001150641"/>
    </source>
</evidence>
<keyword evidence="3" id="KW-1185">Reference proteome</keyword>
<dbReference type="InterPro" id="IPR011083">
    <property type="entry name" value="Phage_tail_collar_dom"/>
</dbReference>
<reference evidence="2" key="1">
    <citation type="submission" date="2022-03" db="EMBL/GenBank/DDBJ databases">
        <title>Proposal of a novel genus Dryocolo and two novel species.</title>
        <authorList>
            <person name="Maddock D.W."/>
            <person name="Brady C.L."/>
            <person name="Denman S."/>
            <person name="Arnold D."/>
        </authorList>
    </citation>
    <scope>NUCLEOTIDE SEQUENCE</scope>
    <source>
        <strain evidence="2">H6W4</strain>
    </source>
</reference>
<evidence type="ECO:0000259" key="1">
    <source>
        <dbReference type="Pfam" id="PF07484"/>
    </source>
</evidence>
<dbReference type="AlphaFoldDB" id="A0A9X2W5Y7"/>
<dbReference type="EMBL" id="JALHAP010000074">
    <property type="protein sequence ID" value="MCT4701514.1"/>
    <property type="molecule type" value="Genomic_DNA"/>
</dbReference>
<dbReference type="RefSeq" id="WP_271122245.1">
    <property type="nucleotide sequence ID" value="NZ_JALHAN010000061.1"/>
</dbReference>
<comment type="caution">
    <text evidence="2">The sequence shown here is derived from an EMBL/GenBank/DDBJ whole genome shotgun (WGS) entry which is preliminary data.</text>
</comment>
<dbReference type="Proteomes" id="UP001150641">
    <property type="component" value="Unassembled WGS sequence"/>
</dbReference>
<dbReference type="SUPFAM" id="SSF88874">
    <property type="entry name" value="Receptor-binding domain of short tail fibre protein gp12"/>
    <property type="match status" value="1"/>
</dbReference>
<organism evidence="2 3">
    <name type="scientific">Dryocola boscaweniae</name>
    <dbReference type="NCBI Taxonomy" id="2925397"/>
    <lineage>
        <taxon>Bacteria</taxon>
        <taxon>Pseudomonadati</taxon>
        <taxon>Pseudomonadota</taxon>
        <taxon>Gammaproteobacteria</taxon>
        <taxon>Enterobacterales</taxon>
        <taxon>Enterobacteriaceae</taxon>
        <taxon>Dryocola</taxon>
    </lineage>
</organism>
<dbReference type="InterPro" id="IPR051934">
    <property type="entry name" value="Phage_Tail_Fiber_Structural"/>
</dbReference>
<dbReference type="CDD" id="cd19958">
    <property type="entry name" value="pyocin_knob"/>
    <property type="match status" value="1"/>
</dbReference>
<accession>A0A9X2W5Y7</accession>
<feature type="domain" description="Phage tail collar" evidence="1">
    <location>
        <begin position="279"/>
        <end position="326"/>
    </location>
</feature>
<evidence type="ECO:0000313" key="2">
    <source>
        <dbReference type="EMBL" id="MCT4701514.1"/>
    </source>
</evidence>
<gene>
    <name evidence="2" type="ORF">MUA00_06820</name>
</gene>